<sequence>MTSSTLRLAVALALSTCSSALSSQRDDSLVVPFPFGNLEDVHIAKRDSSKTVEAPLVIYGDSYWMNASIGTPAQSLSFLLDLTRSRVEPAYTLDENYECSDDELCSEFGFYKPTDSSTYQHLTYTQRHDAGVDYSYLDTITLGDHATDNVPLDMYLLSYISYSSLGLSSVNTSFPYILVDRGLTTSPSFSLIGDNGNTTTPSIIFGGINTSKFNGPLQAFSFADHSITNNPFVTVEADSLQLTTNTNDNSTYPIPSSTPMMLRTEELITYLPNSTVQSLYTDLNITMDGVISTSRFYGVLPCARQETESHTISLAIGNMTFSVSWDELFVPWTRDGLCKFGIQAQDSDYKSRAELGVPFLRRIIKMIGSSSPSTTVSLADNISRTTSRRKTRDSCDGCAKSKVRCGKQHPRCDRCVARKQACNYGLIRPKGRPRLSHRSPSLPAVKSQPCSPDPCIGLDLLSTSYDPESTADSHIYCSPETKITSTTSHLSCDIQNLGDWKFLDHELNLPFDITTPQSTFTSETVQSDNQMDSVLSPTLSLLHSSRASSPCSSDTTWHVSTCLPMIVETLGRLDYPLEYYIRQVDVSQLLSLDTVLRLNEDAMSNFSAVLECHCRVASLFAPSIAEAITKILTWYAGIISDCKVFSSHSSCTFVEFPPIKIGEFELGKSDSKRMVIQVVMTGLNKVQALVQIFACRYCRHDDLANDNSMSICLALEARLRGELNDIRNYAVLAMAG</sequence>
<keyword evidence="7" id="KW-0539">Nucleus</keyword>
<evidence type="ECO:0000256" key="8">
    <source>
        <dbReference type="SAM" id="SignalP"/>
    </source>
</evidence>
<dbReference type="Pfam" id="PF08493">
    <property type="entry name" value="AflR"/>
    <property type="match status" value="1"/>
</dbReference>
<dbReference type="Gene3D" id="2.40.70.10">
    <property type="entry name" value="Acid Proteases"/>
    <property type="match status" value="2"/>
</dbReference>
<evidence type="ECO:0000256" key="5">
    <source>
        <dbReference type="ARBA" id="ARBA00023125"/>
    </source>
</evidence>
<evidence type="ECO:0000259" key="10">
    <source>
        <dbReference type="PROSITE" id="PS51767"/>
    </source>
</evidence>
<dbReference type="InterPro" id="IPR001138">
    <property type="entry name" value="Zn2Cys6_DnaBD"/>
</dbReference>
<dbReference type="GO" id="GO:0004190">
    <property type="term" value="F:aspartic-type endopeptidase activity"/>
    <property type="evidence" value="ECO:0007669"/>
    <property type="project" value="InterPro"/>
</dbReference>
<dbReference type="CDD" id="cd00067">
    <property type="entry name" value="GAL4"/>
    <property type="match status" value="1"/>
</dbReference>
<dbReference type="PROSITE" id="PS50048">
    <property type="entry name" value="ZN2_CY6_FUNGAL_2"/>
    <property type="match status" value="1"/>
</dbReference>
<feature type="domain" description="Peptidase A1" evidence="10">
    <location>
        <begin position="63"/>
        <end position="379"/>
    </location>
</feature>
<dbReference type="GO" id="GO:0009893">
    <property type="term" value="P:positive regulation of metabolic process"/>
    <property type="evidence" value="ECO:0007669"/>
    <property type="project" value="UniProtKB-ARBA"/>
</dbReference>
<keyword evidence="6" id="KW-0804">Transcription</keyword>
<dbReference type="InterPro" id="IPR013700">
    <property type="entry name" value="AflR"/>
</dbReference>
<dbReference type="GO" id="GO:0000981">
    <property type="term" value="F:DNA-binding transcription factor activity, RNA polymerase II-specific"/>
    <property type="evidence" value="ECO:0007669"/>
    <property type="project" value="InterPro"/>
</dbReference>
<evidence type="ECO:0000256" key="6">
    <source>
        <dbReference type="ARBA" id="ARBA00023163"/>
    </source>
</evidence>
<dbReference type="VEuPathDB" id="FungiDB:M747DRAFT_356465"/>
<dbReference type="VEuPathDB" id="FungiDB:M747DRAFT_264752"/>
<dbReference type="PROSITE" id="PS51767">
    <property type="entry name" value="PEPTIDASE_A1"/>
    <property type="match status" value="1"/>
</dbReference>
<dbReference type="GO" id="GO:0008270">
    <property type="term" value="F:zinc ion binding"/>
    <property type="evidence" value="ECO:0007669"/>
    <property type="project" value="InterPro"/>
</dbReference>
<gene>
    <name evidence="11" type="ORF">CAN33_0032200</name>
</gene>
<comment type="similarity">
    <text evidence="1">Belongs to the peptidase A1 family.</text>
</comment>
<dbReference type="VEuPathDB" id="FungiDB:ASPNIDRAFT2_1167890"/>
<dbReference type="InterPro" id="IPR001461">
    <property type="entry name" value="Aspartic_peptidase_A1"/>
</dbReference>
<protein>
    <recommendedName>
        <fullName evidence="13">Zn(2)-C6 fungal-type domain-containing protein</fullName>
    </recommendedName>
</protein>
<dbReference type="VEuPathDB" id="FungiDB:An11g09170"/>
<evidence type="ECO:0000313" key="12">
    <source>
        <dbReference type="Proteomes" id="UP000197666"/>
    </source>
</evidence>
<dbReference type="PRINTS" id="PR00755">
    <property type="entry name" value="AFLATOXINBRP"/>
</dbReference>
<keyword evidence="4" id="KW-0805">Transcription regulation</keyword>
<dbReference type="GO" id="GO:0005634">
    <property type="term" value="C:nucleus"/>
    <property type="evidence" value="ECO:0007669"/>
    <property type="project" value="InterPro"/>
</dbReference>
<dbReference type="InterPro" id="IPR036864">
    <property type="entry name" value="Zn2-C6_fun-type_DNA-bd_sf"/>
</dbReference>
<proteinExistence type="inferred from homology"/>
<comment type="caution">
    <text evidence="11">The sequence shown here is derived from an EMBL/GenBank/DDBJ whole genome shotgun (WGS) entry which is preliminary data.</text>
</comment>
<dbReference type="VEuPathDB" id="FungiDB:ATCC64974_93900"/>
<dbReference type="GO" id="GO:0045122">
    <property type="term" value="P:aflatoxin biosynthetic process"/>
    <property type="evidence" value="ECO:0007669"/>
    <property type="project" value="InterPro"/>
</dbReference>
<feature type="domain" description="Zn(2)-C6 fungal-type" evidence="9">
    <location>
        <begin position="394"/>
        <end position="424"/>
    </location>
</feature>
<evidence type="ECO:0000256" key="4">
    <source>
        <dbReference type="ARBA" id="ARBA00023015"/>
    </source>
</evidence>
<evidence type="ECO:0000256" key="2">
    <source>
        <dbReference type="ARBA" id="ARBA00022723"/>
    </source>
</evidence>
<dbReference type="GO" id="GO:0006508">
    <property type="term" value="P:proteolysis"/>
    <property type="evidence" value="ECO:0007669"/>
    <property type="project" value="InterPro"/>
</dbReference>
<dbReference type="VEuPathDB" id="FungiDB:ASPNIDRAFT2_1160224"/>
<evidence type="ECO:0000256" key="1">
    <source>
        <dbReference type="ARBA" id="ARBA00007447"/>
    </source>
</evidence>
<dbReference type="Pfam" id="PF00026">
    <property type="entry name" value="Asp"/>
    <property type="match status" value="1"/>
</dbReference>
<keyword evidence="3" id="KW-0378">Hydrolase</keyword>
<evidence type="ECO:0000256" key="3">
    <source>
        <dbReference type="ARBA" id="ARBA00022801"/>
    </source>
</evidence>
<dbReference type="InterPro" id="IPR033121">
    <property type="entry name" value="PEPTIDASE_A1"/>
</dbReference>
<organism evidence="11 12">
    <name type="scientific">Aspergillus niger</name>
    <dbReference type="NCBI Taxonomy" id="5061"/>
    <lineage>
        <taxon>Eukaryota</taxon>
        <taxon>Fungi</taxon>
        <taxon>Dikarya</taxon>
        <taxon>Ascomycota</taxon>
        <taxon>Pezizomycotina</taxon>
        <taxon>Eurotiomycetes</taxon>
        <taxon>Eurotiomycetidae</taxon>
        <taxon>Eurotiales</taxon>
        <taxon>Aspergillaceae</taxon>
        <taxon>Aspergillus</taxon>
        <taxon>Aspergillus subgen. Circumdati</taxon>
    </lineage>
</organism>
<dbReference type="PANTHER" id="PTHR47966">
    <property type="entry name" value="BETA-SITE APP-CLEAVING ENZYME, ISOFORM A-RELATED"/>
    <property type="match status" value="1"/>
</dbReference>
<dbReference type="InterPro" id="IPR021109">
    <property type="entry name" value="Peptidase_aspartic_dom_sf"/>
</dbReference>
<dbReference type="Gene3D" id="4.10.240.10">
    <property type="entry name" value="Zn(2)-C6 fungal-type DNA-binding domain"/>
    <property type="match status" value="1"/>
</dbReference>
<evidence type="ECO:0000256" key="7">
    <source>
        <dbReference type="ARBA" id="ARBA00023242"/>
    </source>
</evidence>
<feature type="signal peptide" evidence="8">
    <location>
        <begin position="1"/>
        <end position="20"/>
    </location>
</feature>
<dbReference type="SUPFAM" id="SSF57701">
    <property type="entry name" value="Zn2/Cys6 DNA-binding domain"/>
    <property type="match status" value="1"/>
</dbReference>
<evidence type="ECO:0000259" key="9">
    <source>
        <dbReference type="PROSITE" id="PS50048"/>
    </source>
</evidence>
<name>A0A505HZ10_ASPNG</name>
<keyword evidence="5" id="KW-0238">DNA-binding</keyword>
<dbReference type="SUPFAM" id="SSF50630">
    <property type="entry name" value="Acid proteases"/>
    <property type="match status" value="1"/>
</dbReference>
<feature type="chain" id="PRO_5021372487" description="Zn(2)-C6 fungal-type domain-containing protein" evidence="8">
    <location>
        <begin position="21"/>
        <end position="736"/>
    </location>
</feature>
<keyword evidence="8" id="KW-0732">Signal</keyword>
<dbReference type="SMART" id="SM00066">
    <property type="entry name" value="GAL4"/>
    <property type="match status" value="1"/>
</dbReference>
<dbReference type="Proteomes" id="UP000197666">
    <property type="component" value="Unassembled WGS sequence"/>
</dbReference>
<reference evidence="12" key="1">
    <citation type="submission" date="2018-10" db="EMBL/GenBank/DDBJ databases">
        <title>FDA dAtabase for Regulatory Grade micrObial Sequences (FDA-ARGOS): Supporting development and validation of Infectious Disease Dx tests.</title>
        <authorList>
            <person name="Kerrigan L."/>
            <person name="Tallon L."/>
            <person name="Sadzewicz L."/>
            <person name="Sengamalay N."/>
            <person name="Ott S."/>
            <person name="Godinez A."/>
            <person name="Nagaraj S."/>
            <person name="Vavikolanu K."/>
            <person name="Nadendla S."/>
            <person name="George J."/>
            <person name="Sichtig H."/>
        </authorList>
    </citation>
    <scope>NUCLEOTIDE SEQUENCE [LARGE SCALE GENOMIC DNA]</scope>
    <source>
        <strain evidence="12">FDAARGOS_311</strain>
    </source>
</reference>
<dbReference type="GO" id="GO:0003677">
    <property type="term" value="F:DNA binding"/>
    <property type="evidence" value="ECO:0007669"/>
    <property type="project" value="UniProtKB-KW"/>
</dbReference>
<accession>A0A505HZ10</accession>
<dbReference type="EMBL" id="NKJJ02000002">
    <property type="protein sequence ID" value="TPR04931.1"/>
    <property type="molecule type" value="Genomic_DNA"/>
</dbReference>
<dbReference type="VEuPathDB" id="FungiDB:An11g09160"/>
<dbReference type="PANTHER" id="PTHR47966:SF65">
    <property type="entry name" value="ASPARTIC-TYPE ENDOPEPTIDASE"/>
    <property type="match status" value="1"/>
</dbReference>
<dbReference type="PROSITE" id="PS00463">
    <property type="entry name" value="ZN2_CY6_FUNGAL_1"/>
    <property type="match status" value="1"/>
</dbReference>
<evidence type="ECO:0000313" key="11">
    <source>
        <dbReference type="EMBL" id="TPR04931.1"/>
    </source>
</evidence>
<dbReference type="AlphaFoldDB" id="A0A505HZ10"/>
<keyword evidence="2" id="KW-0479">Metal-binding</keyword>
<evidence type="ECO:0008006" key="13">
    <source>
        <dbReference type="Google" id="ProtNLM"/>
    </source>
</evidence>